<keyword evidence="2" id="KW-1185">Reference proteome</keyword>
<protein>
    <submittedName>
        <fullName evidence="1">Uncharacterized protein</fullName>
    </submittedName>
</protein>
<evidence type="ECO:0000313" key="1">
    <source>
        <dbReference type="EMBL" id="CAJ1956456.1"/>
    </source>
</evidence>
<proteinExistence type="predicted"/>
<reference evidence="1" key="1">
    <citation type="submission" date="2023-10" db="EMBL/GenBank/DDBJ databases">
        <authorList>
            <person name="Domelevo Entfellner J.-B."/>
        </authorList>
    </citation>
    <scope>NUCLEOTIDE SEQUENCE</scope>
</reference>
<accession>A0AA86SFA2</accession>
<dbReference type="Gramene" id="rna-AYBTSS11_LOCUS16669">
    <property type="protein sequence ID" value="CAJ1956456.1"/>
    <property type="gene ID" value="gene-AYBTSS11_LOCUS16669"/>
</dbReference>
<organism evidence="1 2">
    <name type="scientific">Sphenostylis stenocarpa</name>
    <dbReference type="NCBI Taxonomy" id="92480"/>
    <lineage>
        <taxon>Eukaryota</taxon>
        <taxon>Viridiplantae</taxon>
        <taxon>Streptophyta</taxon>
        <taxon>Embryophyta</taxon>
        <taxon>Tracheophyta</taxon>
        <taxon>Spermatophyta</taxon>
        <taxon>Magnoliopsida</taxon>
        <taxon>eudicotyledons</taxon>
        <taxon>Gunneridae</taxon>
        <taxon>Pentapetalae</taxon>
        <taxon>rosids</taxon>
        <taxon>fabids</taxon>
        <taxon>Fabales</taxon>
        <taxon>Fabaceae</taxon>
        <taxon>Papilionoideae</taxon>
        <taxon>50 kb inversion clade</taxon>
        <taxon>NPAAA clade</taxon>
        <taxon>indigoferoid/millettioid clade</taxon>
        <taxon>Phaseoleae</taxon>
        <taxon>Sphenostylis</taxon>
    </lineage>
</organism>
<name>A0AA86SFA2_9FABA</name>
<dbReference type="Proteomes" id="UP001189624">
    <property type="component" value="Chromosome 5"/>
</dbReference>
<evidence type="ECO:0000313" key="2">
    <source>
        <dbReference type="Proteomes" id="UP001189624"/>
    </source>
</evidence>
<dbReference type="AlphaFoldDB" id="A0AA86SFA2"/>
<dbReference type="EMBL" id="OY731402">
    <property type="protein sequence ID" value="CAJ1956456.1"/>
    <property type="molecule type" value="Genomic_DNA"/>
</dbReference>
<gene>
    <name evidence="1" type="ORF">AYBTSS11_LOCUS16669</name>
</gene>
<sequence>MEKGEEHMQRTHAPMSEIAMVKEDDNQLELQARSETSESMFDILAITAKHIASSVIASVAIYSKAIENQPSEISHDSGSRFVKLQPAEGEKLRTDDVTLMFLAHCEVLALHLAHLNGPDRFRLDEVELLIKSMHINIVSHGNGH</sequence>